<dbReference type="PANTHER" id="PTHR32097">
    <property type="entry name" value="CAMP-BINDING PROTEIN 1-RELATED"/>
    <property type="match status" value="1"/>
</dbReference>
<dbReference type="OrthoDB" id="4123258at2"/>
<gene>
    <name evidence="2" type="ordered locus">Tery_0707</name>
</gene>
<proteinExistence type="predicted"/>
<dbReference type="AlphaFoldDB" id="Q118D3"/>
<dbReference type="Gene3D" id="2.60.60.30">
    <property type="entry name" value="sav2460 like domains"/>
    <property type="match status" value="1"/>
</dbReference>
<dbReference type="HOGENOM" id="CLU_055120_2_0_3"/>
<dbReference type="InterPro" id="IPR051324">
    <property type="entry name" value="Stress/Tellurium_Resist"/>
</dbReference>
<evidence type="ECO:0000259" key="1">
    <source>
        <dbReference type="Pfam" id="PF02342"/>
    </source>
</evidence>
<dbReference type="InterPro" id="IPR003325">
    <property type="entry name" value="TerD"/>
</dbReference>
<dbReference type="STRING" id="203124.Tery_0707"/>
<dbReference type="RefSeq" id="WP_011610534.1">
    <property type="nucleotide sequence ID" value="NC_008312.1"/>
</dbReference>
<sequence>MSINLSKGERLNLSKESPNLTQAGIGLGWDINTTDTGSEFDLDASVFMLGANAKIPSEKYFVFYNNLTSPDGSVKHSGDSRTGEGSGDDELIEIDLKKVDQEIQEIVFVVTIHEADARRQNFGQVRNSFIRICNITTGEEVTKYELEEDFSRETALEFGRLYRKDNDWRFQAVGQGYNSGLQGFIDKYVS</sequence>
<dbReference type="CDD" id="cd06974">
    <property type="entry name" value="TerD_like"/>
    <property type="match status" value="1"/>
</dbReference>
<evidence type="ECO:0000313" key="2">
    <source>
        <dbReference type="EMBL" id="ABG50141.1"/>
    </source>
</evidence>
<protein>
    <submittedName>
        <fullName evidence="2">Stress protein</fullName>
    </submittedName>
</protein>
<dbReference type="KEGG" id="ter:Tery_0707"/>
<name>Q118D3_TRIEI</name>
<organism evidence="2">
    <name type="scientific">Trichodesmium erythraeum (strain IMS101)</name>
    <dbReference type="NCBI Taxonomy" id="203124"/>
    <lineage>
        <taxon>Bacteria</taxon>
        <taxon>Bacillati</taxon>
        <taxon>Cyanobacteriota</taxon>
        <taxon>Cyanophyceae</taxon>
        <taxon>Oscillatoriophycideae</taxon>
        <taxon>Oscillatoriales</taxon>
        <taxon>Microcoleaceae</taxon>
        <taxon>Trichodesmium</taxon>
    </lineage>
</organism>
<dbReference type="EMBL" id="CP000393">
    <property type="protein sequence ID" value="ABG50141.1"/>
    <property type="molecule type" value="Genomic_DNA"/>
</dbReference>
<feature type="domain" description="TerD" evidence="1">
    <location>
        <begin position="1"/>
        <end position="188"/>
    </location>
</feature>
<accession>Q118D3</accession>
<dbReference type="PANTHER" id="PTHR32097:SF17">
    <property type="entry name" value="CAMP-BINDING PROTEIN 1-RELATED"/>
    <property type="match status" value="1"/>
</dbReference>
<dbReference type="Pfam" id="PF02342">
    <property type="entry name" value="TerD"/>
    <property type="match status" value="1"/>
</dbReference>
<reference evidence="2" key="1">
    <citation type="submission" date="2006-06" db="EMBL/GenBank/DDBJ databases">
        <title>Complete sequence of Trichodesmium erythraeum IMS101.</title>
        <authorList>
            <consortium name="US DOE Joint Genome Institute"/>
            <person name="Copeland A."/>
            <person name="Lucas S."/>
            <person name="Lapidus A."/>
            <person name="Barry K."/>
            <person name="Detter J.C."/>
            <person name="Glavina del Rio T."/>
            <person name="Hammon N."/>
            <person name="Israni S."/>
            <person name="Dalin E."/>
            <person name="Tice H."/>
            <person name="Pitluck S."/>
            <person name="Kiss H."/>
            <person name="Munk A.C."/>
            <person name="Brettin T."/>
            <person name="Bruce D."/>
            <person name="Han C."/>
            <person name="Tapia R."/>
            <person name="Gilna P."/>
            <person name="Schmutz J."/>
            <person name="Larimer F."/>
            <person name="Land M."/>
            <person name="Hauser L."/>
            <person name="Kyrpides N."/>
            <person name="Kim E."/>
            <person name="Richardson P."/>
        </authorList>
    </citation>
    <scope>NUCLEOTIDE SEQUENCE [LARGE SCALE GENOMIC DNA]</scope>
    <source>
        <strain evidence="2">IMS101</strain>
    </source>
</reference>
<dbReference type="eggNOG" id="COG2310">
    <property type="taxonomic scope" value="Bacteria"/>
</dbReference>